<dbReference type="Pfam" id="PF00043">
    <property type="entry name" value="GST_C"/>
    <property type="match status" value="1"/>
</dbReference>
<dbReference type="InterPro" id="IPR036282">
    <property type="entry name" value="Glutathione-S-Trfase_C_sf"/>
</dbReference>
<dbReference type="PANTHER" id="PTHR44051">
    <property type="entry name" value="GLUTATHIONE S-TRANSFERASE-RELATED"/>
    <property type="match status" value="1"/>
</dbReference>
<feature type="domain" description="GST C-terminal" evidence="2">
    <location>
        <begin position="76"/>
        <end position="192"/>
    </location>
</feature>
<dbReference type="InterPro" id="IPR004045">
    <property type="entry name" value="Glutathione_S-Trfase_N"/>
</dbReference>
<dbReference type="PATRIC" id="fig|29422.6.peg.1589"/>
<organism evidence="3 4">
    <name type="scientific">Legionella brunensis</name>
    <dbReference type="NCBI Taxonomy" id="29422"/>
    <lineage>
        <taxon>Bacteria</taxon>
        <taxon>Pseudomonadati</taxon>
        <taxon>Pseudomonadota</taxon>
        <taxon>Gammaproteobacteria</taxon>
        <taxon>Legionellales</taxon>
        <taxon>Legionellaceae</taxon>
        <taxon>Legionella</taxon>
    </lineage>
</organism>
<gene>
    <name evidence="3" type="ORF">Lbru_1500</name>
</gene>
<dbReference type="STRING" id="29422.Lbru_1500"/>
<sequence length="192" mass="22534">MAVRIVINEIGINCDYESVNLKTQRTENEQDFLRINPKGAVPTLQLENGQYLTENAVIQQYLADKFQARELLPPIGDFKRYRILECLNFITTELHKNFGSLFNPNIPQEIKDKIYIGLIKTKLAYIDKQLKHQYLMGEHFTLPDAYMFVILLWAMNFKIDIKQWDHLPRYFATLKKRPSIVKSLKEEALELA</sequence>
<dbReference type="Proteomes" id="UP000054742">
    <property type="component" value="Unassembled WGS sequence"/>
</dbReference>
<dbReference type="Pfam" id="PF13409">
    <property type="entry name" value="GST_N_2"/>
    <property type="match status" value="1"/>
</dbReference>
<comment type="caution">
    <text evidence="3">The sequence shown here is derived from an EMBL/GenBank/DDBJ whole genome shotgun (WGS) entry which is preliminary data.</text>
</comment>
<dbReference type="Gene3D" id="3.40.30.10">
    <property type="entry name" value="Glutaredoxin"/>
    <property type="match status" value="1"/>
</dbReference>
<evidence type="ECO:0000313" key="4">
    <source>
        <dbReference type="Proteomes" id="UP000054742"/>
    </source>
</evidence>
<dbReference type="InterPro" id="IPR004046">
    <property type="entry name" value="GST_C"/>
</dbReference>
<dbReference type="GO" id="GO:0016740">
    <property type="term" value="F:transferase activity"/>
    <property type="evidence" value="ECO:0007669"/>
    <property type="project" value="UniProtKB-KW"/>
</dbReference>
<dbReference type="SFLD" id="SFLDG01150">
    <property type="entry name" value="Main.1:_Beta-like"/>
    <property type="match status" value="1"/>
</dbReference>
<dbReference type="Gene3D" id="1.20.1050.10">
    <property type="match status" value="1"/>
</dbReference>
<evidence type="ECO:0000313" key="3">
    <source>
        <dbReference type="EMBL" id="KTC84139.1"/>
    </source>
</evidence>
<dbReference type="SFLD" id="SFLDG00358">
    <property type="entry name" value="Main_(cytGST)"/>
    <property type="match status" value="1"/>
</dbReference>
<dbReference type="PANTHER" id="PTHR44051:SF8">
    <property type="entry name" value="GLUTATHIONE S-TRANSFERASE GSTA"/>
    <property type="match status" value="1"/>
</dbReference>
<accession>A0A0W0SLC8</accession>
<name>A0A0W0SLC8_9GAMM</name>
<feature type="domain" description="GST N-terminal" evidence="1">
    <location>
        <begin position="1"/>
        <end position="70"/>
    </location>
</feature>
<protein>
    <submittedName>
        <fullName evidence="3">Glutathione S-transferase</fullName>
    </submittedName>
</protein>
<evidence type="ECO:0000259" key="2">
    <source>
        <dbReference type="PROSITE" id="PS50405"/>
    </source>
</evidence>
<dbReference type="InterPro" id="IPR010987">
    <property type="entry name" value="Glutathione-S-Trfase_C-like"/>
</dbReference>
<dbReference type="SFLD" id="SFLDS00019">
    <property type="entry name" value="Glutathione_Transferase_(cytos"/>
    <property type="match status" value="1"/>
</dbReference>
<dbReference type="CDD" id="cd03057">
    <property type="entry name" value="GST_N_Beta"/>
    <property type="match status" value="1"/>
</dbReference>
<evidence type="ECO:0000259" key="1">
    <source>
        <dbReference type="PROSITE" id="PS50404"/>
    </source>
</evidence>
<keyword evidence="4" id="KW-1185">Reference proteome</keyword>
<dbReference type="InterPro" id="IPR040079">
    <property type="entry name" value="Glutathione_S-Trfase"/>
</dbReference>
<proteinExistence type="predicted"/>
<dbReference type="EMBL" id="LNXV01000011">
    <property type="protein sequence ID" value="KTC84139.1"/>
    <property type="molecule type" value="Genomic_DNA"/>
</dbReference>
<dbReference type="PROSITE" id="PS50404">
    <property type="entry name" value="GST_NTER"/>
    <property type="match status" value="1"/>
</dbReference>
<dbReference type="PROSITE" id="PS50405">
    <property type="entry name" value="GST_CTER"/>
    <property type="match status" value="1"/>
</dbReference>
<dbReference type="SUPFAM" id="SSF47616">
    <property type="entry name" value="GST C-terminal domain-like"/>
    <property type="match status" value="1"/>
</dbReference>
<dbReference type="CDD" id="cd03188">
    <property type="entry name" value="GST_C_Beta"/>
    <property type="match status" value="1"/>
</dbReference>
<reference evidence="3 4" key="1">
    <citation type="submission" date="2015-11" db="EMBL/GenBank/DDBJ databases">
        <title>Genomic analysis of 38 Legionella species identifies large and diverse effector repertoires.</title>
        <authorList>
            <person name="Burstein D."/>
            <person name="Amaro F."/>
            <person name="Zusman T."/>
            <person name="Lifshitz Z."/>
            <person name="Cohen O."/>
            <person name="Gilbert J.A."/>
            <person name="Pupko T."/>
            <person name="Shuman H.A."/>
            <person name="Segal G."/>
        </authorList>
    </citation>
    <scope>NUCLEOTIDE SEQUENCE [LARGE SCALE GENOMIC DNA]</scope>
    <source>
        <strain evidence="3 4">ATCC 43878</strain>
    </source>
</reference>
<dbReference type="AlphaFoldDB" id="A0A0W0SLC8"/>
<dbReference type="InterPro" id="IPR036249">
    <property type="entry name" value="Thioredoxin-like_sf"/>
</dbReference>
<dbReference type="SUPFAM" id="SSF52833">
    <property type="entry name" value="Thioredoxin-like"/>
    <property type="match status" value="1"/>
</dbReference>
<keyword evidence="3" id="KW-0808">Transferase</keyword>